<dbReference type="SUPFAM" id="SSF57701">
    <property type="entry name" value="Zn2/Cys6 DNA-binding domain"/>
    <property type="match status" value="1"/>
</dbReference>
<evidence type="ECO:0000313" key="9">
    <source>
        <dbReference type="Proteomes" id="UP001610334"/>
    </source>
</evidence>
<protein>
    <recommendedName>
        <fullName evidence="7">Zn(2)-C6 fungal-type domain-containing protein</fullName>
    </recommendedName>
</protein>
<dbReference type="Pfam" id="PF11951">
    <property type="entry name" value="Fungal_trans_2"/>
    <property type="match status" value="1"/>
</dbReference>
<name>A0ABR4I5W5_9EURO</name>
<evidence type="ECO:0000256" key="6">
    <source>
        <dbReference type="ARBA" id="ARBA00023242"/>
    </source>
</evidence>
<dbReference type="Gene3D" id="4.10.240.10">
    <property type="entry name" value="Zn(2)-C6 fungal-type DNA-binding domain"/>
    <property type="match status" value="1"/>
</dbReference>
<sequence length="497" mass="56929">MPPSKRRRKFAKRSLTGCRTCRARHIKCDEAPGACNNCTSTGRTCDGYDLARLPVERLTPALHPDIAIRLGWLTTTDEKRCFSYFMNRTIPSLTALFDRPLWRKMAMQMSLVDRAVYHAANVLGALHEDSEQNQMRLSGENLSHPRHRFALEQASRSFEILHRRQASNDPQLQEVMLVCCLLFVISDLLLGRYDNALEHLRGGLRILQETQQQRQLRRIPELDSGLVQMFQRLDTEYSHFGPGKPFLSSSNELEDDWLERRQLHTLDDVHDSVRRLLNIGIPFLAKCWVLTGAEIEADYLNLHRQQERLLSLYYRLRDKIQALCNRPHPELSYKEQRGISLSMLQCLSQILGIKTCLIDGPLPASWTPEFAALLSAHEDFLANFPERPTITLDYGIIPGLYVVTKCPHYLVRLQAIDILLNWPHCEAVVNSNIVASLALETLKVEMQDRDRLDVLGVDDEAAKALNSFLFNTLKSTPQAEKWSAIRASKIIPRLENL</sequence>
<evidence type="ECO:0000256" key="2">
    <source>
        <dbReference type="ARBA" id="ARBA00022833"/>
    </source>
</evidence>
<dbReference type="InterPro" id="IPR052360">
    <property type="entry name" value="Transcr_Regulatory_Proteins"/>
</dbReference>
<keyword evidence="6" id="KW-0539">Nucleus</keyword>
<dbReference type="EMBL" id="JBFXLT010000001">
    <property type="protein sequence ID" value="KAL2823128.1"/>
    <property type="molecule type" value="Genomic_DNA"/>
</dbReference>
<dbReference type="PANTHER" id="PTHR36206:SF16">
    <property type="entry name" value="TRANSCRIPTION FACTOR DOMAIN-CONTAINING PROTEIN-RELATED"/>
    <property type="match status" value="1"/>
</dbReference>
<keyword evidence="5" id="KW-0804">Transcription</keyword>
<dbReference type="PANTHER" id="PTHR36206">
    <property type="entry name" value="ASPERCRYPTIN BIOSYNTHESIS CLUSTER-SPECIFIC TRANSCRIPTION REGULATOR ATNN-RELATED"/>
    <property type="match status" value="1"/>
</dbReference>
<dbReference type="InterPro" id="IPR036864">
    <property type="entry name" value="Zn2-C6_fun-type_DNA-bd_sf"/>
</dbReference>
<dbReference type="InterPro" id="IPR021858">
    <property type="entry name" value="Fun_TF"/>
</dbReference>
<dbReference type="SMART" id="SM00066">
    <property type="entry name" value="GAL4"/>
    <property type="match status" value="1"/>
</dbReference>
<comment type="caution">
    <text evidence="8">The sequence shown here is derived from an EMBL/GenBank/DDBJ whole genome shotgun (WGS) entry which is preliminary data.</text>
</comment>
<dbReference type="InterPro" id="IPR001138">
    <property type="entry name" value="Zn2Cys6_DnaBD"/>
</dbReference>
<keyword evidence="4" id="KW-0238">DNA-binding</keyword>
<dbReference type="CDD" id="cd00067">
    <property type="entry name" value="GAL4"/>
    <property type="match status" value="1"/>
</dbReference>
<evidence type="ECO:0000256" key="1">
    <source>
        <dbReference type="ARBA" id="ARBA00022723"/>
    </source>
</evidence>
<evidence type="ECO:0000259" key="7">
    <source>
        <dbReference type="PROSITE" id="PS50048"/>
    </source>
</evidence>
<accession>A0ABR4I5W5</accession>
<dbReference type="Pfam" id="PF00172">
    <property type="entry name" value="Zn_clus"/>
    <property type="match status" value="1"/>
</dbReference>
<feature type="domain" description="Zn(2)-C6 fungal-type" evidence="7">
    <location>
        <begin position="17"/>
        <end position="45"/>
    </location>
</feature>
<reference evidence="8 9" key="1">
    <citation type="submission" date="2024-07" db="EMBL/GenBank/DDBJ databases">
        <title>Section-level genome sequencing and comparative genomics of Aspergillus sections Usti and Cavernicolus.</title>
        <authorList>
            <consortium name="Lawrence Berkeley National Laboratory"/>
            <person name="Nybo J.L."/>
            <person name="Vesth T.C."/>
            <person name="Theobald S."/>
            <person name="Frisvad J.C."/>
            <person name="Larsen T.O."/>
            <person name="Kjaerboelling I."/>
            <person name="Rothschild-Mancinelli K."/>
            <person name="Lyhne E.K."/>
            <person name="Kogle M.E."/>
            <person name="Barry K."/>
            <person name="Clum A."/>
            <person name="Na H."/>
            <person name="Ledsgaard L."/>
            <person name="Lin J."/>
            <person name="Lipzen A."/>
            <person name="Kuo A."/>
            <person name="Riley R."/>
            <person name="Mondo S."/>
            <person name="Labutti K."/>
            <person name="Haridas S."/>
            <person name="Pangalinan J."/>
            <person name="Salamov A.A."/>
            <person name="Simmons B.A."/>
            <person name="Magnuson J.K."/>
            <person name="Chen J."/>
            <person name="Drula E."/>
            <person name="Henrissat B."/>
            <person name="Wiebenga A."/>
            <person name="Lubbers R.J."/>
            <person name="Gomes A.C."/>
            <person name="Makela M.R."/>
            <person name="Stajich J."/>
            <person name="Grigoriev I.V."/>
            <person name="Mortensen U.H."/>
            <person name="De Vries R.P."/>
            <person name="Baker S.E."/>
            <person name="Andersen M.R."/>
        </authorList>
    </citation>
    <scope>NUCLEOTIDE SEQUENCE [LARGE SCALE GENOMIC DNA]</scope>
    <source>
        <strain evidence="8 9">CBS 588.65</strain>
    </source>
</reference>
<dbReference type="Proteomes" id="UP001610334">
    <property type="component" value="Unassembled WGS sequence"/>
</dbReference>
<evidence type="ECO:0000256" key="4">
    <source>
        <dbReference type="ARBA" id="ARBA00023125"/>
    </source>
</evidence>
<keyword evidence="2" id="KW-0862">Zinc</keyword>
<proteinExistence type="predicted"/>
<dbReference type="PROSITE" id="PS50048">
    <property type="entry name" value="ZN2_CY6_FUNGAL_2"/>
    <property type="match status" value="1"/>
</dbReference>
<gene>
    <name evidence="8" type="ORF">BJX63DRAFT_426944</name>
</gene>
<keyword evidence="3" id="KW-0805">Transcription regulation</keyword>
<dbReference type="PROSITE" id="PS00463">
    <property type="entry name" value="ZN2_CY6_FUNGAL_1"/>
    <property type="match status" value="1"/>
</dbReference>
<evidence type="ECO:0000256" key="5">
    <source>
        <dbReference type="ARBA" id="ARBA00023163"/>
    </source>
</evidence>
<organism evidence="8 9">
    <name type="scientific">Aspergillus granulosus</name>
    <dbReference type="NCBI Taxonomy" id="176169"/>
    <lineage>
        <taxon>Eukaryota</taxon>
        <taxon>Fungi</taxon>
        <taxon>Dikarya</taxon>
        <taxon>Ascomycota</taxon>
        <taxon>Pezizomycotina</taxon>
        <taxon>Eurotiomycetes</taxon>
        <taxon>Eurotiomycetidae</taxon>
        <taxon>Eurotiales</taxon>
        <taxon>Aspergillaceae</taxon>
        <taxon>Aspergillus</taxon>
        <taxon>Aspergillus subgen. Nidulantes</taxon>
    </lineage>
</organism>
<evidence type="ECO:0000313" key="8">
    <source>
        <dbReference type="EMBL" id="KAL2823128.1"/>
    </source>
</evidence>
<keyword evidence="9" id="KW-1185">Reference proteome</keyword>
<keyword evidence="1" id="KW-0479">Metal-binding</keyword>
<evidence type="ECO:0000256" key="3">
    <source>
        <dbReference type="ARBA" id="ARBA00023015"/>
    </source>
</evidence>